<evidence type="ECO:0000313" key="1">
    <source>
        <dbReference type="EMBL" id="ALG10659.1"/>
    </source>
</evidence>
<evidence type="ECO:0008006" key="3">
    <source>
        <dbReference type="Google" id="ProtNLM"/>
    </source>
</evidence>
<dbReference type="Gene3D" id="3.40.30.120">
    <property type="match status" value="1"/>
</dbReference>
<dbReference type="AlphaFoldDB" id="A0A0N9I6X3"/>
<dbReference type="Pfam" id="PF21274">
    <property type="entry name" value="Rng_hyd_C"/>
    <property type="match status" value="1"/>
</dbReference>
<sequence length="99" mass="10566">MRATFSGRPISTLDLYGRDFVALVGSAGTWQHAGEGLPVQTYRIGAHLHSDTDLDAAHGITPDGIVLVRPDGFVAWRSPGPVTDAAESLARTLRTILAR</sequence>
<name>A0A0N9I6X3_9PSEU</name>
<dbReference type="Proteomes" id="UP000063699">
    <property type="component" value="Chromosome"/>
</dbReference>
<reference evidence="1 2" key="1">
    <citation type="submission" date="2015-07" db="EMBL/GenBank/DDBJ databases">
        <title>Genome sequencing of Kibdelosporangium phytohabitans.</title>
        <authorList>
            <person name="Qin S."/>
            <person name="Xing K."/>
        </authorList>
    </citation>
    <scope>NUCLEOTIDE SEQUENCE [LARGE SCALE GENOMIC DNA]</scope>
    <source>
        <strain evidence="1 2">KLBMP1111</strain>
    </source>
</reference>
<protein>
    <recommendedName>
        <fullName evidence="3">FAD-binding domain-containing protein</fullName>
    </recommendedName>
</protein>
<keyword evidence="2" id="KW-1185">Reference proteome</keyword>
<dbReference type="KEGG" id="kphy:AOZ06_30545"/>
<dbReference type="EMBL" id="CP012752">
    <property type="protein sequence ID" value="ALG10659.1"/>
    <property type="molecule type" value="Genomic_DNA"/>
</dbReference>
<accession>A0A0N9I6X3</accession>
<organism evidence="1 2">
    <name type="scientific">Kibdelosporangium phytohabitans</name>
    <dbReference type="NCBI Taxonomy" id="860235"/>
    <lineage>
        <taxon>Bacteria</taxon>
        <taxon>Bacillati</taxon>
        <taxon>Actinomycetota</taxon>
        <taxon>Actinomycetes</taxon>
        <taxon>Pseudonocardiales</taxon>
        <taxon>Pseudonocardiaceae</taxon>
        <taxon>Kibdelosporangium</taxon>
    </lineage>
</organism>
<proteinExistence type="predicted"/>
<dbReference type="OrthoDB" id="4246007at2"/>
<dbReference type="STRING" id="860235.AOZ06_30545"/>
<gene>
    <name evidence="1" type="ORF">AOZ06_30545</name>
</gene>
<evidence type="ECO:0000313" key="2">
    <source>
        <dbReference type="Proteomes" id="UP000063699"/>
    </source>
</evidence>